<keyword evidence="3" id="KW-1003">Cell membrane</keyword>
<comment type="subcellular location">
    <subcellularLocation>
        <location evidence="1">Cell membrane</location>
        <topology evidence="1">Multi-pass membrane protein</topology>
    </subcellularLocation>
</comment>
<feature type="domain" description="MrpA C-terminal/MbhE" evidence="10">
    <location>
        <begin position="92"/>
        <end position="179"/>
    </location>
</feature>
<evidence type="ECO:0000313" key="12">
    <source>
        <dbReference type="Proteomes" id="UP000445696"/>
    </source>
</evidence>
<dbReference type="InterPro" id="IPR007182">
    <property type="entry name" value="MnhB"/>
</dbReference>
<evidence type="ECO:0000256" key="7">
    <source>
        <dbReference type="SAM" id="Phobius"/>
    </source>
</evidence>
<dbReference type="Pfam" id="PF13244">
    <property type="entry name" value="MbhD"/>
    <property type="match status" value="1"/>
</dbReference>
<dbReference type="PANTHER" id="PTHR33932:SF4">
    <property type="entry name" value="NA(+)_H(+) ANTIPORTER SUBUNIT B"/>
    <property type="match status" value="1"/>
</dbReference>
<name>A0A845MAI4_9PROT</name>
<feature type="transmembrane region" description="Helical" evidence="7">
    <location>
        <begin position="266"/>
        <end position="287"/>
    </location>
</feature>
<evidence type="ECO:0000256" key="4">
    <source>
        <dbReference type="ARBA" id="ARBA00022692"/>
    </source>
</evidence>
<keyword evidence="12" id="KW-1185">Reference proteome</keyword>
<organism evidence="11 12">
    <name type="scientific">Sneathiella chungangensis</name>
    <dbReference type="NCBI Taxonomy" id="1418234"/>
    <lineage>
        <taxon>Bacteria</taxon>
        <taxon>Pseudomonadati</taxon>
        <taxon>Pseudomonadota</taxon>
        <taxon>Alphaproteobacteria</taxon>
        <taxon>Sneathiellales</taxon>
        <taxon>Sneathiellaceae</taxon>
        <taxon>Sneathiella</taxon>
    </lineage>
</organism>
<dbReference type="AlphaFoldDB" id="A0A845MAI4"/>
<evidence type="ECO:0000256" key="1">
    <source>
        <dbReference type="ARBA" id="ARBA00004651"/>
    </source>
</evidence>
<dbReference type="NCBIfam" id="NF009161">
    <property type="entry name" value="PRK12507.1"/>
    <property type="match status" value="1"/>
</dbReference>
<feature type="transmembrane region" description="Helical" evidence="7">
    <location>
        <begin position="87"/>
        <end position="105"/>
    </location>
</feature>
<dbReference type="OrthoDB" id="2085045at2"/>
<gene>
    <name evidence="11" type="ORF">GQF03_01895</name>
</gene>
<feature type="transmembrane region" description="Helical" evidence="7">
    <location>
        <begin position="203"/>
        <end position="223"/>
    </location>
</feature>
<dbReference type="InterPro" id="IPR042106">
    <property type="entry name" value="Nuo/plastoQ_OxRdtase_6_NuoJ"/>
</dbReference>
<dbReference type="Pfam" id="PF04039">
    <property type="entry name" value="MnhB"/>
    <property type="match status" value="1"/>
</dbReference>
<evidence type="ECO:0000259" key="8">
    <source>
        <dbReference type="Pfam" id="PF04039"/>
    </source>
</evidence>
<feature type="domain" description="MrpA C-terminal/MbhD" evidence="9">
    <location>
        <begin position="11"/>
        <end position="73"/>
    </location>
</feature>
<comment type="caution">
    <text evidence="11">The sequence shown here is derived from an EMBL/GenBank/DDBJ whole genome shotgun (WGS) entry which is preliminary data.</text>
</comment>
<feature type="transmembrane region" description="Helical" evidence="7">
    <location>
        <begin position="235"/>
        <end position="254"/>
    </location>
</feature>
<sequence>MAAFVDVFLMLLLIAGALAVLSVRNLFVATMLLGIVSFTMALIFISLDAVDVAFTEAAVGAGISTVLYIGTLALVGSQEREKSKFAPGPLAVCLAVGAVLYYATYEMPRYGQPDNPVHTHVAPRYIEDSPTEIGVPNMVTSVLASYRGYDTFGETTVIFTAGIGVLLILRQRRRRKKEVTTEDPPLRDGKGGSISGLGSAHDLVPHVISKLLVPFIFVFALYVQFHGDYGPGGGFQAGVIFAAGIILYALVFGLDFARAVVNEKAILFLISAGVLLYGGVGVVSMLLGGNFLDYNVLSSDPVAGQHLGILLVELGVGITVTAAMLAIFYAFVGRPELLIETSTNAEQPGKERN</sequence>
<evidence type="ECO:0000256" key="2">
    <source>
        <dbReference type="ARBA" id="ARBA00009425"/>
    </source>
</evidence>
<dbReference type="InterPro" id="IPR025383">
    <property type="entry name" value="MrpA_C/MbhD"/>
</dbReference>
<reference evidence="11 12" key="1">
    <citation type="journal article" date="2014" name="Int. J. Syst. Evol. Microbiol.">
        <title>Sneathiella chungangensis sp. nov., isolated from a marine sand, and emended description of the genus Sneathiella.</title>
        <authorList>
            <person name="Siamphan C."/>
            <person name="Kim H."/>
            <person name="Lee J.S."/>
            <person name="Kim W."/>
        </authorList>
    </citation>
    <scope>NUCLEOTIDE SEQUENCE [LARGE SCALE GENOMIC DNA]</scope>
    <source>
        <strain evidence="11 12">KCTC 32476</strain>
    </source>
</reference>
<evidence type="ECO:0000259" key="10">
    <source>
        <dbReference type="Pfam" id="PF20501"/>
    </source>
</evidence>
<dbReference type="GO" id="GO:0005886">
    <property type="term" value="C:plasma membrane"/>
    <property type="evidence" value="ECO:0007669"/>
    <property type="project" value="UniProtKB-SubCell"/>
</dbReference>
<protein>
    <submittedName>
        <fullName evidence="11">DUF4040 domain-containing protein</fullName>
    </submittedName>
</protein>
<dbReference type="EMBL" id="WTVA01000001">
    <property type="protein sequence ID" value="MZR21075.1"/>
    <property type="molecule type" value="Genomic_DNA"/>
</dbReference>
<evidence type="ECO:0000256" key="3">
    <source>
        <dbReference type="ARBA" id="ARBA00022475"/>
    </source>
</evidence>
<proteinExistence type="inferred from homology"/>
<feature type="transmembrane region" description="Helical" evidence="7">
    <location>
        <begin position="151"/>
        <end position="169"/>
    </location>
</feature>
<dbReference type="InterPro" id="IPR046806">
    <property type="entry name" value="MrpA_C/MbhE"/>
</dbReference>
<evidence type="ECO:0000256" key="5">
    <source>
        <dbReference type="ARBA" id="ARBA00022989"/>
    </source>
</evidence>
<keyword evidence="5 7" id="KW-1133">Transmembrane helix</keyword>
<comment type="similarity">
    <text evidence="2">Belongs to the CPA3 antiporters (TC 2.A.63) subunit B family.</text>
</comment>
<dbReference type="Pfam" id="PF20501">
    <property type="entry name" value="MbhE"/>
    <property type="match status" value="1"/>
</dbReference>
<accession>A0A845MAI4</accession>
<feature type="transmembrane region" description="Helical" evidence="7">
    <location>
        <begin position="307"/>
        <end position="332"/>
    </location>
</feature>
<evidence type="ECO:0000259" key="9">
    <source>
        <dbReference type="Pfam" id="PF13244"/>
    </source>
</evidence>
<dbReference type="NCBIfam" id="NF009159">
    <property type="entry name" value="PRK12504.1"/>
    <property type="match status" value="1"/>
</dbReference>
<dbReference type="Gene3D" id="1.20.120.1200">
    <property type="entry name" value="NADH-ubiquinone/plastoquinone oxidoreductase chain 6, subunit NuoJ"/>
    <property type="match status" value="1"/>
</dbReference>
<keyword evidence="4 7" id="KW-0812">Transmembrane</keyword>
<dbReference type="RefSeq" id="WP_161338081.1">
    <property type="nucleotide sequence ID" value="NZ_JBHSDG010000002.1"/>
</dbReference>
<feature type="transmembrane region" description="Helical" evidence="7">
    <location>
        <begin position="53"/>
        <end position="75"/>
    </location>
</feature>
<feature type="domain" description="Na+/H+ antiporter MnhB subunit-related protein" evidence="8">
    <location>
        <begin position="205"/>
        <end position="325"/>
    </location>
</feature>
<dbReference type="PANTHER" id="PTHR33932">
    <property type="entry name" value="NA(+)/H(+) ANTIPORTER SUBUNIT B"/>
    <property type="match status" value="1"/>
</dbReference>
<evidence type="ECO:0000256" key="6">
    <source>
        <dbReference type="ARBA" id="ARBA00023136"/>
    </source>
</evidence>
<dbReference type="NCBIfam" id="NF009162">
    <property type="entry name" value="PRK12508.1"/>
    <property type="match status" value="1"/>
</dbReference>
<evidence type="ECO:0000313" key="11">
    <source>
        <dbReference type="EMBL" id="MZR21075.1"/>
    </source>
</evidence>
<keyword evidence="6 7" id="KW-0472">Membrane</keyword>
<feature type="transmembrane region" description="Helical" evidence="7">
    <location>
        <begin position="30"/>
        <end position="47"/>
    </location>
</feature>
<feature type="transmembrane region" description="Helical" evidence="7">
    <location>
        <begin position="6"/>
        <end position="23"/>
    </location>
</feature>
<dbReference type="InterPro" id="IPR050622">
    <property type="entry name" value="CPA3_antiporter_subunitB"/>
</dbReference>
<dbReference type="Proteomes" id="UP000445696">
    <property type="component" value="Unassembled WGS sequence"/>
</dbReference>